<feature type="compositionally biased region" description="Polar residues" evidence="1">
    <location>
        <begin position="1"/>
        <end position="14"/>
    </location>
</feature>
<feature type="region of interest" description="Disordered" evidence="1">
    <location>
        <begin position="1"/>
        <end position="23"/>
    </location>
</feature>
<protein>
    <recommendedName>
        <fullName evidence="4">CsbD-like domain-containing protein</fullName>
    </recommendedName>
</protein>
<organism evidence="2 3">
    <name type="scientific">Mycena chlorophos</name>
    <name type="common">Agaric fungus</name>
    <name type="synonym">Agaricus chlorophos</name>
    <dbReference type="NCBI Taxonomy" id="658473"/>
    <lineage>
        <taxon>Eukaryota</taxon>
        <taxon>Fungi</taxon>
        <taxon>Dikarya</taxon>
        <taxon>Basidiomycota</taxon>
        <taxon>Agaricomycotina</taxon>
        <taxon>Agaricomycetes</taxon>
        <taxon>Agaricomycetidae</taxon>
        <taxon>Agaricales</taxon>
        <taxon>Marasmiineae</taxon>
        <taxon>Mycenaceae</taxon>
        <taxon>Mycena</taxon>
    </lineage>
</organism>
<gene>
    <name evidence="2" type="ORF">MCHLO_02956</name>
</gene>
<reference evidence="2" key="1">
    <citation type="submission" date="2014-09" db="EMBL/GenBank/DDBJ databases">
        <title>Genome sequence of the luminous mushroom Mycena chlorophos for searching fungal bioluminescence genes.</title>
        <authorList>
            <person name="Tanaka Y."/>
            <person name="Kasuga D."/>
            <person name="Oba Y."/>
            <person name="Hase S."/>
            <person name="Sato K."/>
            <person name="Oba Y."/>
            <person name="Sakakibara Y."/>
        </authorList>
    </citation>
    <scope>NUCLEOTIDE SEQUENCE</scope>
</reference>
<evidence type="ECO:0008006" key="4">
    <source>
        <dbReference type="Google" id="ProtNLM"/>
    </source>
</evidence>
<dbReference type="Proteomes" id="UP000815677">
    <property type="component" value="Unassembled WGS sequence"/>
</dbReference>
<dbReference type="EMBL" id="DF841140">
    <property type="protein sequence ID" value="GAT45370.1"/>
    <property type="molecule type" value="Genomic_DNA"/>
</dbReference>
<keyword evidence="3" id="KW-1185">Reference proteome</keyword>
<evidence type="ECO:0000313" key="3">
    <source>
        <dbReference type="Proteomes" id="UP000815677"/>
    </source>
</evidence>
<name>A0ABQ0L2L2_MYCCL</name>
<evidence type="ECO:0000256" key="1">
    <source>
        <dbReference type="SAM" id="MobiDB-lite"/>
    </source>
</evidence>
<proteinExistence type="predicted"/>
<accession>A0ABQ0L2L2</accession>
<evidence type="ECO:0000313" key="2">
    <source>
        <dbReference type="EMBL" id="GAT45370.1"/>
    </source>
</evidence>
<sequence length="88" mass="9890">MSHFNQHQPGSHPQMSEHKKEDSFVKTIGKKFAGEAASKAGGQTEEYVVDHHSELEQKVGDGYDDVKERAQAQLDEAKQTWSKIFPCC</sequence>